<evidence type="ECO:0000256" key="5">
    <source>
        <dbReference type="ARBA" id="ARBA00022840"/>
    </source>
</evidence>
<dbReference type="EC" id="2.7.7.3" evidence="8"/>
<accession>A0A0W8EAP5</accession>
<dbReference type="AlphaFoldDB" id="A0A0W8EAP5"/>
<keyword evidence="1" id="KW-0963">Cytoplasm</keyword>
<dbReference type="GO" id="GO:0015937">
    <property type="term" value="P:coenzyme A biosynthetic process"/>
    <property type="evidence" value="ECO:0007669"/>
    <property type="project" value="UniProtKB-KW"/>
</dbReference>
<dbReference type="EMBL" id="LNQE01001781">
    <property type="protein sequence ID" value="KUG05696.1"/>
    <property type="molecule type" value="Genomic_DNA"/>
</dbReference>
<reference evidence="8" key="1">
    <citation type="journal article" date="2015" name="Proc. Natl. Acad. Sci. U.S.A.">
        <title>Networks of energetic and metabolic interactions define dynamics in microbial communities.</title>
        <authorList>
            <person name="Embree M."/>
            <person name="Liu J.K."/>
            <person name="Al-Bassam M.M."/>
            <person name="Zengler K."/>
        </authorList>
    </citation>
    <scope>NUCLEOTIDE SEQUENCE</scope>
</reference>
<dbReference type="Pfam" id="PF01467">
    <property type="entry name" value="CTP_transf_like"/>
    <property type="match status" value="1"/>
</dbReference>
<dbReference type="NCBIfam" id="TIGR00125">
    <property type="entry name" value="cyt_tran_rel"/>
    <property type="match status" value="1"/>
</dbReference>
<keyword evidence="4" id="KW-0547">Nucleotide-binding</keyword>
<feature type="domain" description="Cytidyltransferase-like" evidence="7">
    <location>
        <begin position="4"/>
        <end position="140"/>
    </location>
</feature>
<proteinExistence type="inferred from homology"/>
<dbReference type="SUPFAM" id="SSF52374">
    <property type="entry name" value="Nucleotidylyl transferase"/>
    <property type="match status" value="1"/>
</dbReference>
<evidence type="ECO:0000256" key="2">
    <source>
        <dbReference type="ARBA" id="ARBA00022679"/>
    </source>
</evidence>
<organism evidence="8">
    <name type="scientific">hydrocarbon metagenome</name>
    <dbReference type="NCBI Taxonomy" id="938273"/>
    <lineage>
        <taxon>unclassified sequences</taxon>
        <taxon>metagenomes</taxon>
        <taxon>ecological metagenomes</taxon>
    </lineage>
</organism>
<dbReference type="InterPro" id="IPR014729">
    <property type="entry name" value="Rossmann-like_a/b/a_fold"/>
</dbReference>
<comment type="caution">
    <text evidence="8">The sequence shown here is derived from an EMBL/GenBank/DDBJ whole genome shotgun (WGS) entry which is preliminary data.</text>
</comment>
<evidence type="ECO:0000259" key="7">
    <source>
        <dbReference type="Pfam" id="PF01467"/>
    </source>
</evidence>
<keyword evidence="6" id="KW-0173">Coenzyme A biosynthesis</keyword>
<dbReference type="InterPro" id="IPR023540">
    <property type="entry name" value="PPAT_arch"/>
</dbReference>
<evidence type="ECO:0000256" key="1">
    <source>
        <dbReference type="ARBA" id="ARBA00022490"/>
    </source>
</evidence>
<keyword evidence="5" id="KW-0067">ATP-binding</keyword>
<dbReference type="InterPro" id="IPR004821">
    <property type="entry name" value="Cyt_trans-like"/>
</dbReference>
<dbReference type="HAMAP" id="MF_00647">
    <property type="entry name" value="PPAT_arch"/>
    <property type="match status" value="1"/>
</dbReference>
<dbReference type="NCBIfam" id="NF001985">
    <property type="entry name" value="PRK00777.1"/>
    <property type="match status" value="1"/>
</dbReference>
<evidence type="ECO:0000256" key="6">
    <source>
        <dbReference type="ARBA" id="ARBA00022993"/>
    </source>
</evidence>
<dbReference type="Gene3D" id="3.40.50.620">
    <property type="entry name" value="HUPs"/>
    <property type="match status" value="1"/>
</dbReference>
<evidence type="ECO:0000256" key="3">
    <source>
        <dbReference type="ARBA" id="ARBA00022695"/>
    </source>
</evidence>
<evidence type="ECO:0000256" key="4">
    <source>
        <dbReference type="ARBA" id="ARBA00022741"/>
    </source>
</evidence>
<evidence type="ECO:0000313" key="8">
    <source>
        <dbReference type="EMBL" id="KUG05696.1"/>
    </source>
</evidence>
<dbReference type="GO" id="GO:0005524">
    <property type="term" value="F:ATP binding"/>
    <property type="evidence" value="ECO:0007669"/>
    <property type="project" value="UniProtKB-KW"/>
</dbReference>
<name>A0A0W8EAP5_9ZZZZ</name>
<gene>
    <name evidence="8" type="ORF">ASZ90_016880</name>
</gene>
<sequence length="157" mass="17774">MKVMVGGTFDPLHDGHKRLITRSFELAGPGGVVTIGLTTDQFARRKSHPVREYAARRSMLELFIRDRGFFAEYHIEPLRDQYGSALTDDFDALVVSEETLPIAHEINSLRRKSGRAKVDIHQITCVLAEDGQWISSTRIYRGEIDDHGRILEPDPSL</sequence>
<keyword evidence="3 8" id="KW-0548">Nucleotidyltransferase</keyword>
<keyword evidence="2 8" id="KW-0808">Transferase</keyword>
<protein>
    <submittedName>
        <fullName evidence="8">Phosphopantetheine adenylyltransferase, type ii eukaryotic</fullName>
        <ecNumber evidence="8">2.7.7.3</ecNumber>
    </submittedName>
</protein>
<dbReference type="GO" id="GO:0004595">
    <property type="term" value="F:pantetheine-phosphate adenylyltransferase activity"/>
    <property type="evidence" value="ECO:0007669"/>
    <property type="project" value="UniProtKB-EC"/>
</dbReference>